<evidence type="ECO:0000313" key="4">
    <source>
        <dbReference type="EMBL" id="MFC3203246.1"/>
    </source>
</evidence>
<evidence type="ECO:0000256" key="1">
    <source>
        <dbReference type="ARBA" id="ARBA00008080"/>
    </source>
</evidence>
<keyword evidence="2" id="KW-0689">Ribosomal protein</keyword>
<dbReference type="Proteomes" id="UP001595477">
    <property type="component" value="Unassembled WGS sequence"/>
</dbReference>
<evidence type="ECO:0000256" key="3">
    <source>
        <dbReference type="ARBA" id="ARBA00023274"/>
    </source>
</evidence>
<proteinExistence type="inferred from homology"/>
<accession>A0ABV7K2L3</accession>
<dbReference type="RefSeq" id="WP_123324719.1">
    <property type="nucleotide sequence ID" value="NZ_JBHRSX010000072.1"/>
</dbReference>
<dbReference type="InterPro" id="IPR001892">
    <property type="entry name" value="Ribosomal_uS13"/>
</dbReference>
<organism evidence="4 5">
    <name type="scientific">Alteromonas oceani</name>
    <dbReference type="NCBI Taxonomy" id="2071609"/>
    <lineage>
        <taxon>Bacteria</taxon>
        <taxon>Pseudomonadati</taxon>
        <taxon>Pseudomonadota</taxon>
        <taxon>Gammaproteobacteria</taxon>
        <taxon>Alteromonadales</taxon>
        <taxon>Alteromonadaceae</taxon>
        <taxon>Alteromonas/Salinimonas group</taxon>
        <taxon>Alteromonas</taxon>
    </lineage>
</organism>
<evidence type="ECO:0000256" key="2">
    <source>
        <dbReference type="ARBA" id="ARBA00022980"/>
    </source>
</evidence>
<keyword evidence="3" id="KW-0687">Ribonucleoprotein</keyword>
<sequence length="72" mass="8042">MKTIVLSGFKDLNKVKLDKGFKTILGIGLKQGKELTEQLLENEYLEITSLTDEQVSKFAALAKEANAEMRIV</sequence>
<reference evidence="5" key="1">
    <citation type="journal article" date="2019" name="Int. J. Syst. Evol. Microbiol.">
        <title>The Global Catalogue of Microorganisms (GCM) 10K type strain sequencing project: providing services to taxonomists for standard genome sequencing and annotation.</title>
        <authorList>
            <consortium name="The Broad Institute Genomics Platform"/>
            <consortium name="The Broad Institute Genome Sequencing Center for Infectious Disease"/>
            <person name="Wu L."/>
            <person name="Ma J."/>
        </authorList>
    </citation>
    <scope>NUCLEOTIDE SEQUENCE [LARGE SCALE GENOMIC DNA]</scope>
    <source>
        <strain evidence="5">KCTC 52449</strain>
    </source>
</reference>
<name>A0ABV7K2L3_9ALTE</name>
<keyword evidence="5" id="KW-1185">Reference proteome</keyword>
<gene>
    <name evidence="4" type="ORF">ACFOEW_15650</name>
</gene>
<comment type="similarity">
    <text evidence="1">Belongs to the universal ribosomal protein uS13 family.</text>
</comment>
<dbReference type="EMBL" id="JBHRSX010000072">
    <property type="protein sequence ID" value="MFC3203246.1"/>
    <property type="molecule type" value="Genomic_DNA"/>
</dbReference>
<comment type="caution">
    <text evidence="4">The sequence shown here is derived from an EMBL/GenBank/DDBJ whole genome shotgun (WGS) entry which is preliminary data.</text>
</comment>
<evidence type="ECO:0000313" key="5">
    <source>
        <dbReference type="Proteomes" id="UP001595477"/>
    </source>
</evidence>
<dbReference type="PIRSF" id="PIRSF002134">
    <property type="entry name" value="Ribosomal_S13"/>
    <property type="match status" value="1"/>
</dbReference>
<protein>
    <submittedName>
        <fullName evidence="4">Uncharacterized protein</fullName>
    </submittedName>
</protein>